<name>A0AAV9VXN1_9PEZI</name>
<evidence type="ECO:0000256" key="3">
    <source>
        <dbReference type="ARBA" id="ARBA00022989"/>
    </source>
</evidence>
<evidence type="ECO:0000256" key="5">
    <source>
        <dbReference type="ARBA" id="ARBA00034313"/>
    </source>
</evidence>
<organism evidence="7 8">
    <name type="scientific">Arthrobotrys musiformis</name>
    <dbReference type="NCBI Taxonomy" id="47236"/>
    <lineage>
        <taxon>Eukaryota</taxon>
        <taxon>Fungi</taxon>
        <taxon>Dikarya</taxon>
        <taxon>Ascomycota</taxon>
        <taxon>Pezizomycotina</taxon>
        <taxon>Orbiliomycetes</taxon>
        <taxon>Orbiliales</taxon>
        <taxon>Orbiliaceae</taxon>
        <taxon>Arthrobotrys</taxon>
    </lineage>
</organism>
<gene>
    <name evidence="7" type="ORF">TWF481_001966</name>
</gene>
<comment type="subcellular location">
    <subcellularLocation>
        <location evidence="1">Membrane</location>
        <topology evidence="1">Multi-pass membrane protein</topology>
    </subcellularLocation>
</comment>
<evidence type="ECO:0000256" key="6">
    <source>
        <dbReference type="SAM" id="Phobius"/>
    </source>
</evidence>
<dbReference type="Proteomes" id="UP001370758">
    <property type="component" value="Unassembled WGS sequence"/>
</dbReference>
<evidence type="ECO:0000256" key="4">
    <source>
        <dbReference type="ARBA" id="ARBA00023136"/>
    </source>
</evidence>
<reference evidence="7 8" key="1">
    <citation type="submission" date="2023-08" db="EMBL/GenBank/DDBJ databases">
        <authorList>
            <person name="Palmer J.M."/>
        </authorList>
    </citation>
    <scope>NUCLEOTIDE SEQUENCE [LARGE SCALE GENOMIC DNA]</scope>
    <source>
        <strain evidence="7 8">TWF481</strain>
    </source>
</reference>
<accession>A0AAV9VXN1</accession>
<dbReference type="AlphaFoldDB" id="A0AAV9VXN1"/>
<proteinExistence type="inferred from homology"/>
<dbReference type="Pfam" id="PF08592">
    <property type="entry name" value="Anthrone_oxy"/>
    <property type="match status" value="1"/>
</dbReference>
<sequence>MPSLYAIPYYSKYLGLATSGILAGMLLTHSTLLTPLLLASPDHSIILRQFHHYLEHSKKPITRLSLSSSLFFFAASYHRVTKSWPSTVRCWIAGALALSVIPYSWVVMRRTERKLEGFYEEEVAEGGVKSAKEGEVVIKGEVRGLVDWWGVVNLGRVFGAGAAFLVGIEALRKW</sequence>
<keyword evidence="3 6" id="KW-1133">Transmembrane helix</keyword>
<dbReference type="EMBL" id="JAVHJL010000010">
    <property type="protein sequence ID" value="KAK6496987.1"/>
    <property type="molecule type" value="Genomic_DNA"/>
</dbReference>
<evidence type="ECO:0000313" key="8">
    <source>
        <dbReference type="Proteomes" id="UP001370758"/>
    </source>
</evidence>
<dbReference type="InterPro" id="IPR013901">
    <property type="entry name" value="Anthrone_oxy"/>
</dbReference>
<feature type="transmembrane region" description="Helical" evidence="6">
    <location>
        <begin position="20"/>
        <end position="40"/>
    </location>
</feature>
<evidence type="ECO:0000256" key="2">
    <source>
        <dbReference type="ARBA" id="ARBA00022692"/>
    </source>
</evidence>
<evidence type="ECO:0000313" key="7">
    <source>
        <dbReference type="EMBL" id="KAK6496987.1"/>
    </source>
</evidence>
<keyword evidence="4 6" id="KW-0472">Membrane</keyword>
<keyword evidence="8" id="KW-1185">Reference proteome</keyword>
<dbReference type="PANTHER" id="PTHR35042">
    <property type="entry name" value="ANTHRONE OXYGENASE ENCC"/>
    <property type="match status" value="1"/>
</dbReference>
<evidence type="ECO:0008006" key="9">
    <source>
        <dbReference type="Google" id="ProtNLM"/>
    </source>
</evidence>
<comment type="similarity">
    <text evidence="5">Belongs to the anthrone oxygenase family.</text>
</comment>
<keyword evidence="2 6" id="KW-0812">Transmembrane</keyword>
<dbReference type="PANTHER" id="PTHR35042:SF1">
    <property type="entry name" value="DUF1772-DOMAIN-CONTAINING PROTEIN"/>
    <property type="match status" value="1"/>
</dbReference>
<protein>
    <recommendedName>
        <fullName evidence="9">DUF1772-domain-containing protein</fullName>
    </recommendedName>
</protein>
<comment type="caution">
    <text evidence="7">The sequence shown here is derived from an EMBL/GenBank/DDBJ whole genome shotgun (WGS) entry which is preliminary data.</text>
</comment>
<evidence type="ECO:0000256" key="1">
    <source>
        <dbReference type="ARBA" id="ARBA00004141"/>
    </source>
</evidence>
<dbReference type="GO" id="GO:0016020">
    <property type="term" value="C:membrane"/>
    <property type="evidence" value="ECO:0007669"/>
    <property type="project" value="UniProtKB-SubCell"/>
</dbReference>
<feature type="transmembrane region" description="Helical" evidence="6">
    <location>
        <begin position="86"/>
        <end position="106"/>
    </location>
</feature>